<comment type="caution">
    <text evidence="2">The sequence shown here is derived from an EMBL/GenBank/DDBJ whole genome shotgun (WGS) entry which is preliminary data.</text>
</comment>
<feature type="compositionally biased region" description="Basic and acidic residues" evidence="1">
    <location>
        <begin position="396"/>
        <end position="418"/>
    </location>
</feature>
<sequence>MNKCKHNNQGFEEYYQKLNKLRPADRGFYKFLYNCSNPINTAASRIRNDQFFKRMKRKYSNTLVTKETSKKKHRLKQNQKKETETEKEKEKEKDTDDLFNNLPSQKRRSKRGVSLFKMDGDHSRKRKNSEKPRKQEKEKKTGKEIEKKKRKRKNFEEPKQHKQKKEKASISKNSKKVSKHQKKKINKIKAKTEPNFKKAPSFSNNINSKSESGSDKENKFENDKQHRLRRTHDYKGWCWDKQKAFDSFGINNNLYYFRFNHPSEKGKFGRLSKEEEMLFVRRMKTYGLNCGWGNFSKGIPGRVGFNCSSYFRDKLLCDDKFSKLYGEKHERVDGKLNRIHGNRKYWHKFRTEDQQESSTLKNRERERKTKDKRRKEKRRGKRIEKKKKRLKNREKRRSEKKIEKRKEKEKEKEKEKGKGKGRRNNQIENSHQKTQAQSNTNLKEKVVSANIDENKKEEDHKEEQQQDLTEKVIVKNEQESKTQSKKVPVFEKKGVGTEDFGNESKGTILNYEKGATHNNKVNGGVTEYGFVPLKLPKYVKGLLNFAKPDEYINPLPGFIDQITNKEVKRPTLSPTGYVFDYDTWEKVLKIKPQNCCPITRCIVFKRQLIVLTMNNIEKYFSDIVNINSDDFHIKKKSKKFLNKKNEK</sequence>
<feature type="compositionally biased region" description="Basic residues" evidence="1">
    <location>
        <begin position="173"/>
        <end position="189"/>
    </location>
</feature>
<feature type="compositionally biased region" description="Basic and acidic residues" evidence="1">
    <location>
        <begin position="442"/>
        <end position="471"/>
    </location>
</feature>
<accession>A0AAV8A8G3</accession>
<gene>
    <name evidence="2" type="ORF">M0812_06707</name>
</gene>
<dbReference type="SUPFAM" id="SSF57850">
    <property type="entry name" value="RING/U-box"/>
    <property type="match status" value="1"/>
</dbReference>
<feature type="region of interest" description="Disordered" evidence="1">
    <location>
        <begin position="350"/>
        <end position="471"/>
    </location>
</feature>
<feature type="compositionally biased region" description="Basic residues" evidence="1">
    <location>
        <begin position="370"/>
        <end position="395"/>
    </location>
</feature>
<feature type="compositionally biased region" description="Basic and acidic residues" evidence="1">
    <location>
        <begin position="79"/>
        <end position="96"/>
    </location>
</feature>
<feature type="compositionally biased region" description="Basic residues" evidence="1">
    <location>
        <begin position="69"/>
        <end position="78"/>
    </location>
</feature>
<dbReference type="AlphaFoldDB" id="A0AAV8A8G3"/>
<dbReference type="Proteomes" id="UP001146793">
    <property type="component" value="Unassembled WGS sequence"/>
</dbReference>
<dbReference type="EMBL" id="JANTQA010000012">
    <property type="protein sequence ID" value="KAJ3450524.1"/>
    <property type="molecule type" value="Genomic_DNA"/>
</dbReference>
<feature type="compositionally biased region" description="Polar residues" evidence="1">
    <location>
        <begin position="426"/>
        <end position="441"/>
    </location>
</feature>
<organism evidence="2 3">
    <name type="scientific">Anaeramoeba flamelloides</name>
    <dbReference type="NCBI Taxonomy" id="1746091"/>
    <lineage>
        <taxon>Eukaryota</taxon>
        <taxon>Metamonada</taxon>
        <taxon>Anaeramoebidae</taxon>
        <taxon>Anaeramoeba</taxon>
    </lineage>
</organism>
<evidence type="ECO:0000256" key="1">
    <source>
        <dbReference type="SAM" id="MobiDB-lite"/>
    </source>
</evidence>
<name>A0AAV8A8G3_9EUKA</name>
<evidence type="ECO:0000313" key="3">
    <source>
        <dbReference type="Proteomes" id="UP001146793"/>
    </source>
</evidence>
<feature type="compositionally biased region" description="Basic and acidic residues" evidence="1">
    <location>
        <begin position="129"/>
        <end position="147"/>
    </location>
</feature>
<evidence type="ECO:0000313" key="2">
    <source>
        <dbReference type="EMBL" id="KAJ3450524.1"/>
    </source>
</evidence>
<proteinExistence type="predicted"/>
<protein>
    <submittedName>
        <fullName evidence="2">Hsp20-like chaperones superfamily protein</fullName>
    </submittedName>
</protein>
<reference evidence="2" key="1">
    <citation type="submission" date="2022-08" db="EMBL/GenBank/DDBJ databases">
        <title>Novel sulphate-reducing endosymbionts in the free-living metamonad Anaeramoeba.</title>
        <authorList>
            <person name="Jerlstrom-Hultqvist J."/>
            <person name="Cepicka I."/>
            <person name="Gallot-Lavallee L."/>
            <person name="Salas-Leiva D."/>
            <person name="Curtis B.A."/>
            <person name="Zahonova K."/>
            <person name="Pipaliya S."/>
            <person name="Dacks J."/>
            <person name="Roger A.J."/>
        </authorList>
    </citation>
    <scope>NUCLEOTIDE SEQUENCE</scope>
    <source>
        <strain evidence="2">Busselton2</strain>
    </source>
</reference>
<feature type="compositionally biased region" description="Polar residues" evidence="1">
    <location>
        <begin position="201"/>
        <end position="211"/>
    </location>
</feature>
<feature type="compositionally biased region" description="Basic and acidic residues" evidence="1">
    <location>
        <begin position="212"/>
        <end position="226"/>
    </location>
</feature>
<feature type="region of interest" description="Disordered" evidence="1">
    <location>
        <begin position="62"/>
        <end position="226"/>
    </location>
</feature>